<dbReference type="Proteomes" id="UP000624701">
    <property type="component" value="Unassembled WGS sequence"/>
</dbReference>
<evidence type="ECO:0000256" key="1">
    <source>
        <dbReference type="SAM" id="SignalP"/>
    </source>
</evidence>
<organism evidence="3 4">
    <name type="scientific">Winogradskyella haliclonae</name>
    <dbReference type="NCBI Taxonomy" id="2048558"/>
    <lineage>
        <taxon>Bacteria</taxon>
        <taxon>Pseudomonadati</taxon>
        <taxon>Bacteroidota</taxon>
        <taxon>Flavobacteriia</taxon>
        <taxon>Flavobacteriales</taxon>
        <taxon>Flavobacteriaceae</taxon>
        <taxon>Winogradskyella</taxon>
    </lineage>
</organism>
<dbReference type="EMBL" id="BMDQ01000001">
    <property type="protein sequence ID" value="GGI56427.1"/>
    <property type="molecule type" value="Genomic_DNA"/>
</dbReference>
<evidence type="ECO:0000313" key="3">
    <source>
        <dbReference type="EMBL" id="GGI56427.1"/>
    </source>
</evidence>
<proteinExistence type="predicted"/>
<keyword evidence="1" id="KW-0732">Signal</keyword>
<feature type="domain" description="DUF5777" evidence="2">
    <location>
        <begin position="44"/>
        <end position="292"/>
    </location>
</feature>
<sequence>MTIKKTAIACLLLLGSIQMSTAQDLLEILNKEQKSITNYVPPAFKMTRVAFGHSTEVRSKGVLELFTATRFWNLPGDRSQSFAADKITTRIALEYGVSDRLSFGIGGTTFDGLFDSYFKYKLWRQQKGEKSMPFNVALLQTGSYNSSSGSIYSGLSGDFSERLAFTSQVLVSRRMSSKFSLQLAPTFVHKPLGVSNQDNKNFFALGFGARYKLGPHLALVSEYYRTFNPIDSFDTYDPFAIGVNWELGDILIQLMLTNTRNMVEDTFITQTRNNFNFKDPNLHFGFNATYVFHLSNKLKNK</sequence>
<evidence type="ECO:0000313" key="4">
    <source>
        <dbReference type="Proteomes" id="UP000624701"/>
    </source>
</evidence>
<dbReference type="InterPro" id="IPR045916">
    <property type="entry name" value="DUF5777"/>
</dbReference>
<dbReference type="RefSeq" id="WP_188373344.1">
    <property type="nucleotide sequence ID" value="NZ_BMDQ01000001.1"/>
</dbReference>
<evidence type="ECO:0000259" key="2">
    <source>
        <dbReference type="Pfam" id="PF19089"/>
    </source>
</evidence>
<feature type="chain" id="PRO_5046180064" description="DUF5777 domain-containing protein" evidence="1">
    <location>
        <begin position="23"/>
        <end position="301"/>
    </location>
</feature>
<comment type="caution">
    <text evidence="3">The sequence shown here is derived from an EMBL/GenBank/DDBJ whole genome shotgun (WGS) entry which is preliminary data.</text>
</comment>
<keyword evidence="4" id="KW-1185">Reference proteome</keyword>
<feature type="signal peptide" evidence="1">
    <location>
        <begin position="1"/>
        <end position="22"/>
    </location>
</feature>
<accession>A0ABQ2BXY7</accession>
<gene>
    <name evidence="3" type="ORF">GCM10011444_07360</name>
</gene>
<protein>
    <recommendedName>
        <fullName evidence="2">DUF5777 domain-containing protein</fullName>
    </recommendedName>
</protein>
<dbReference type="Pfam" id="PF19089">
    <property type="entry name" value="DUF5777"/>
    <property type="match status" value="1"/>
</dbReference>
<name>A0ABQ2BXY7_9FLAO</name>
<reference evidence="4" key="1">
    <citation type="journal article" date="2019" name="Int. J. Syst. Evol. Microbiol.">
        <title>The Global Catalogue of Microorganisms (GCM) 10K type strain sequencing project: providing services to taxonomists for standard genome sequencing and annotation.</title>
        <authorList>
            <consortium name="The Broad Institute Genomics Platform"/>
            <consortium name="The Broad Institute Genome Sequencing Center for Infectious Disease"/>
            <person name="Wu L."/>
            <person name="Ma J."/>
        </authorList>
    </citation>
    <scope>NUCLEOTIDE SEQUENCE [LARGE SCALE GENOMIC DNA]</scope>
    <source>
        <strain evidence="4">CCM 8681</strain>
    </source>
</reference>